<evidence type="ECO:0000256" key="6">
    <source>
        <dbReference type="ARBA" id="ARBA00022679"/>
    </source>
</evidence>
<dbReference type="EMBL" id="JAZGQO010000010">
    <property type="protein sequence ID" value="KAK6177478.1"/>
    <property type="molecule type" value="Genomic_DNA"/>
</dbReference>
<dbReference type="GO" id="GO:0006546">
    <property type="term" value="P:glycine catabolic process"/>
    <property type="evidence" value="ECO:0007669"/>
    <property type="project" value="InterPro"/>
</dbReference>
<dbReference type="InterPro" id="IPR027266">
    <property type="entry name" value="TrmE/GcvT-like"/>
</dbReference>
<comment type="similarity">
    <text evidence="3 11">Belongs to the GcvT family.</text>
</comment>
<evidence type="ECO:0000256" key="7">
    <source>
        <dbReference type="ARBA" id="ARBA00022946"/>
    </source>
</evidence>
<evidence type="ECO:0000313" key="14">
    <source>
        <dbReference type="EMBL" id="KAK6177478.1"/>
    </source>
</evidence>
<dbReference type="InterPro" id="IPR029043">
    <property type="entry name" value="GcvT/YgfZ_C"/>
</dbReference>
<keyword evidence="7 11" id="KW-0809">Transit peptide</keyword>
<dbReference type="GO" id="GO:0004047">
    <property type="term" value="F:aminomethyltransferase activity"/>
    <property type="evidence" value="ECO:0007669"/>
    <property type="project" value="UniProtKB-EC"/>
</dbReference>
<evidence type="ECO:0000256" key="8">
    <source>
        <dbReference type="ARBA" id="ARBA00023128"/>
    </source>
</evidence>
<dbReference type="PIRSF" id="PIRSF006487">
    <property type="entry name" value="GcvT"/>
    <property type="match status" value="1"/>
</dbReference>
<comment type="catalytic activity">
    <reaction evidence="9 11">
        <text>N(6)-[(R)-S(8)-aminomethyldihydrolipoyl]-L-lysyl-[protein] + (6S)-5,6,7,8-tetrahydrofolate = N(6)-[(R)-dihydrolipoyl]-L-lysyl-[protein] + (6R)-5,10-methylene-5,6,7,8-tetrahydrofolate + NH4(+)</text>
        <dbReference type="Rhea" id="RHEA:16945"/>
        <dbReference type="Rhea" id="RHEA-COMP:10475"/>
        <dbReference type="Rhea" id="RHEA-COMP:10492"/>
        <dbReference type="ChEBI" id="CHEBI:15636"/>
        <dbReference type="ChEBI" id="CHEBI:28938"/>
        <dbReference type="ChEBI" id="CHEBI:57453"/>
        <dbReference type="ChEBI" id="CHEBI:83100"/>
        <dbReference type="ChEBI" id="CHEBI:83143"/>
        <dbReference type="EC" id="2.1.2.10"/>
    </reaction>
</comment>
<dbReference type="Gene3D" id="2.40.30.110">
    <property type="entry name" value="Aminomethyltransferase beta-barrel domains"/>
    <property type="match status" value="1"/>
</dbReference>
<dbReference type="FunFam" id="2.40.30.110:FF:000002">
    <property type="entry name" value="Aminomethyltransferase"/>
    <property type="match status" value="1"/>
</dbReference>
<comment type="subcellular location">
    <subcellularLocation>
        <location evidence="2 11">Mitochondrion</location>
    </subcellularLocation>
</comment>
<dbReference type="NCBIfam" id="TIGR00528">
    <property type="entry name" value="gcvT"/>
    <property type="match status" value="1"/>
</dbReference>
<keyword evidence="15" id="KW-1185">Reference proteome</keyword>
<comment type="function">
    <text evidence="1 11">The glycine cleavage system catalyzes the degradation of glycine.</text>
</comment>
<feature type="binding site" evidence="10">
    <location>
        <position position="231"/>
    </location>
    <ligand>
        <name>substrate</name>
    </ligand>
</feature>
<protein>
    <recommendedName>
        <fullName evidence="11">Aminomethyltransferase</fullName>
        <ecNumber evidence="11">2.1.2.10</ecNumber>
    </recommendedName>
    <alternativeName>
        <fullName evidence="11">Glycine cleavage system T protein</fullName>
    </alternativeName>
</protein>
<dbReference type="Pfam" id="PF01571">
    <property type="entry name" value="GCV_T"/>
    <property type="match status" value="1"/>
</dbReference>
<evidence type="ECO:0000256" key="1">
    <source>
        <dbReference type="ARBA" id="ARBA00003631"/>
    </source>
</evidence>
<sequence length="405" mass="44588">MPVLKCCANFIKRSSGHAKYFSRQYSDQVAGLRRTCLYDFHIAQGGKMVPFAGWEMPVQYKDSISASHHHVRNSVGIFDVSHMLQTRVDGQDGVKFIESMIVGDIEGLKSNQGTLTLFTNDNGGINDDLIVNKTDEGYLYIVSNAGCMENDYKNMKNRVEECKSEGMNVQLEIINKALIAVQGPLMTSVLQPGLDFDLKTLPFMTNREANIFGIPDCRVTRCGYTGEDGVEISVPTNQIEDLLNTLLSSSKAEVKMIGLGARDSLRLEAGLCLYGSDIDEQTTPVEATLAWTIAKRRRAERNFPGAEKILDQLKNKPSIKRVGFISSGPPARGGTAIYDASGEKKIGHVTSGIPSPTLKTNVAMGYVDLPFSKNGTPVQFEIRKNKIDAVVSKMPFVPAKYYIPK</sequence>
<evidence type="ECO:0000256" key="2">
    <source>
        <dbReference type="ARBA" id="ARBA00004173"/>
    </source>
</evidence>
<comment type="caution">
    <text evidence="14">The sequence shown here is derived from an EMBL/GenBank/DDBJ whole genome shotgun (WGS) entry which is preliminary data.</text>
</comment>
<evidence type="ECO:0000259" key="12">
    <source>
        <dbReference type="Pfam" id="PF01571"/>
    </source>
</evidence>
<evidence type="ECO:0000313" key="15">
    <source>
        <dbReference type="Proteomes" id="UP001347796"/>
    </source>
</evidence>
<dbReference type="Proteomes" id="UP001347796">
    <property type="component" value="Unassembled WGS sequence"/>
</dbReference>
<keyword evidence="8 11" id="KW-0496">Mitochondrion</keyword>
<evidence type="ECO:0000256" key="11">
    <source>
        <dbReference type="RuleBase" id="RU003981"/>
    </source>
</evidence>
<reference evidence="14 15" key="1">
    <citation type="submission" date="2024-01" db="EMBL/GenBank/DDBJ databases">
        <title>The genome of the rayed Mediterranean limpet Patella caerulea (Linnaeus, 1758).</title>
        <authorList>
            <person name="Anh-Thu Weber A."/>
            <person name="Halstead-Nussloch G."/>
        </authorList>
    </citation>
    <scope>NUCLEOTIDE SEQUENCE [LARGE SCALE GENOMIC DNA]</scope>
    <source>
        <strain evidence="14">AATW-2023a</strain>
        <tissue evidence="14">Whole specimen</tissue>
    </source>
</reference>
<dbReference type="GO" id="GO:0005960">
    <property type="term" value="C:glycine cleavage complex"/>
    <property type="evidence" value="ECO:0007669"/>
    <property type="project" value="InterPro"/>
</dbReference>
<feature type="domain" description="Aminomethyltransferase C-terminal" evidence="13">
    <location>
        <begin position="320"/>
        <end position="397"/>
    </location>
</feature>
<evidence type="ECO:0000259" key="13">
    <source>
        <dbReference type="Pfam" id="PF08669"/>
    </source>
</evidence>
<dbReference type="FunFam" id="3.30.70.1400:FF:000001">
    <property type="entry name" value="Aminomethyltransferase"/>
    <property type="match status" value="1"/>
</dbReference>
<dbReference type="InterPro" id="IPR006222">
    <property type="entry name" value="GCVT_N"/>
</dbReference>
<keyword evidence="6 11" id="KW-0808">Transferase</keyword>
<dbReference type="InterPro" id="IPR013977">
    <property type="entry name" value="GcvT_C"/>
</dbReference>
<evidence type="ECO:0000256" key="3">
    <source>
        <dbReference type="ARBA" id="ARBA00008609"/>
    </source>
</evidence>
<dbReference type="Gene3D" id="3.30.70.1400">
    <property type="entry name" value="Aminomethyltransferase beta-barrel domains"/>
    <property type="match status" value="1"/>
</dbReference>
<dbReference type="GO" id="GO:0008483">
    <property type="term" value="F:transaminase activity"/>
    <property type="evidence" value="ECO:0007669"/>
    <property type="project" value="UniProtKB-KW"/>
</dbReference>
<dbReference type="NCBIfam" id="NF001567">
    <property type="entry name" value="PRK00389.1"/>
    <property type="match status" value="1"/>
</dbReference>
<dbReference type="SUPFAM" id="SSF101790">
    <property type="entry name" value="Aminomethyltransferase beta-barrel domain"/>
    <property type="match status" value="1"/>
</dbReference>
<dbReference type="AlphaFoldDB" id="A0AAN8PLA4"/>
<feature type="domain" description="GCVT N-terminal" evidence="12">
    <location>
        <begin position="37"/>
        <end position="295"/>
    </location>
</feature>
<dbReference type="SUPFAM" id="SSF103025">
    <property type="entry name" value="Folate-binding domain"/>
    <property type="match status" value="1"/>
</dbReference>
<evidence type="ECO:0000256" key="4">
    <source>
        <dbReference type="ARBA" id="ARBA00011690"/>
    </source>
</evidence>
<proteinExistence type="inferred from homology"/>
<dbReference type="InterPro" id="IPR006223">
    <property type="entry name" value="GcvT"/>
</dbReference>
<dbReference type="EC" id="2.1.2.10" evidence="11"/>
<organism evidence="14 15">
    <name type="scientific">Patella caerulea</name>
    <name type="common">Rayed Mediterranean limpet</name>
    <dbReference type="NCBI Taxonomy" id="87958"/>
    <lineage>
        <taxon>Eukaryota</taxon>
        <taxon>Metazoa</taxon>
        <taxon>Spiralia</taxon>
        <taxon>Lophotrochozoa</taxon>
        <taxon>Mollusca</taxon>
        <taxon>Gastropoda</taxon>
        <taxon>Patellogastropoda</taxon>
        <taxon>Patelloidea</taxon>
        <taxon>Patellidae</taxon>
        <taxon>Patella</taxon>
    </lineage>
</organism>
<comment type="subunit">
    <text evidence="4 11">The glycine cleavage system is composed of four proteins: P, T, L and H.</text>
</comment>
<gene>
    <name evidence="14" type="ORF">SNE40_015571</name>
</gene>
<dbReference type="Gene3D" id="4.10.1250.10">
    <property type="entry name" value="Aminomethyltransferase fragment"/>
    <property type="match status" value="1"/>
</dbReference>
<dbReference type="FunFam" id="4.10.1250.10:FF:000002">
    <property type="entry name" value="Aminomethyltransferase"/>
    <property type="match status" value="1"/>
</dbReference>
<accession>A0AAN8PLA4</accession>
<evidence type="ECO:0000256" key="5">
    <source>
        <dbReference type="ARBA" id="ARBA00022576"/>
    </source>
</evidence>
<name>A0AAN8PLA4_PATCE</name>
<dbReference type="Pfam" id="PF08669">
    <property type="entry name" value="GCV_T_C"/>
    <property type="match status" value="1"/>
</dbReference>
<evidence type="ECO:0000256" key="9">
    <source>
        <dbReference type="ARBA" id="ARBA00047665"/>
    </source>
</evidence>
<dbReference type="FunFam" id="3.30.1360.120:FF:000014">
    <property type="entry name" value="Aminomethyltransferase"/>
    <property type="match status" value="1"/>
</dbReference>
<dbReference type="Gene3D" id="3.30.1360.120">
    <property type="entry name" value="Probable tRNA modification gtpase trme, domain 1"/>
    <property type="match status" value="1"/>
</dbReference>
<dbReference type="PANTHER" id="PTHR43757">
    <property type="entry name" value="AMINOMETHYLTRANSFERASE"/>
    <property type="match status" value="1"/>
</dbReference>
<keyword evidence="5 11" id="KW-0032">Aminotransferase</keyword>
<dbReference type="PANTHER" id="PTHR43757:SF16">
    <property type="entry name" value="AMINOMETHYLTRANSFERASE, MITOCHONDRIAL"/>
    <property type="match status" value="1"/>
</dbReference>
<dbReference type="GO" id="GO:0005739">
    <property type="term" value="C:mitochondrion"/>
    <property type="evidence" value="ECO:0007669"/>
    <property type="project" value="UniProtKB-SubCell"/>
</dbReference>
<evidence type="ECO:0000256" key="10">
    <source>
        <dbReference type="PIRSR" id="PIRSR006487-1"/>
    </source>
</evidence>
<dbReference type="InterPro" id="IPR028896">
    <property type="entry name" value="GcvT/YgfZ/DmdA"/>
</dbReference>